<dbReference type="AlphaFoldDB" id="A0A8J8NAF1"/>
<feature type="transmembrane region" description="Helical" evidence="2">
    <location>
        <begin position="142"/>
        <end position="163"/>
    </location>
</feature>
<evidence type="ECO:0000256" key="2">
    <source>
        <dbReference type="SAM" id="Phobius"/>
    </source>
</evidence>
<evidence type="ECO:0008006" key="5">
    <source>
        <dbReference type="Google" id="ProtNLM"/>
    </source>
</evidence>
<evidence type="ECO:0000256" key="1">
    <source>
        <dbReference type="SAM" id="MobiDB-lite"/>
    </source>
</evidence>
<keyword evidence="2" id="KW-0812">Transmembrane</keyword>
<feature type="region of interest" description="Disordered" evidence="1">
    <location>
        <begin position="203"/>
        <end position="224"/>
    </location>
</feature>
<dbReference type="PANTHER" id="PTHR31600:SF2">
    <property type="entry name" value="GAMETE ENRICHED GENE 10 PROTEIN-RELATED"/>
    <property type="match status" value="1"/>
</dbReference>
<organism evidence="3 4">
    <name type="scientific">Halteria grandinella</name>
    <dbReference type="NCBI Taxonomy" id="5974"/>
    <lineage>
        <taxon>Eukaryota</taxon>
        <taxon>Sar</taxon>
        <taxon>Alveolata</taxon>
        <taxon>Ciliophora</taxon>
        <taxon>Intramacronucleata</taxon>
        <taxon>Spirotrichea</taxon>
        <taxon>Stichotrichia</taxon>
        <taxon>Sporadotrichida</taxon>
        <taxon>Halteriidae</taxon>
        <taxon>Halteria</taxon>
    </lineage>
</organism>
<accession>A0A8J8NAF1</accession>
<keyword evidence="2" id="KW-0472">Membrane</keyword>
<protein>
    <recommendedName>
        <fullName evidence="5">Transmembrane protein</fullName>
    </recommendedName>
</protein>
<evidence type="ECO:0000313" key="3">
    <source>
        <dbReference type="EMBL" id="TNV71307.1"/>
    </source>
</evidence>
<proteinExistence type="predicted"/>
<sequence length="224" mass="26129">MFQLYDQQNALQENHLDHQSYLETDYWDRFEEVFREDLCPSITYFAANGTTNCSNFISGTLQQGLHVVTIRYFETLRNTLNQYQLLLNASNWTGINSMVNQVPYYELYVIQNFVTQKLMRELVKKLSLSIQDDFQFRTERKIAIFIVFLIVVLISFIIFWLPFLNGLNYQIYKTKLMLMIIPLELLLKIKNVAKVLQSQSFIQQSSKKSSSGGSGGSGKRKETN</sequence>
<gene>
    <name evidence="3" type="ORF">FGO68_gene16956</name>
</gene>
<dbReference type="EMBL" id="RRYP01030001">
    <property type="protein sequence ID" value="TNV71307.1"/>
    <property type="molecule type" value="Genomic_DNA"/>
</dbReference>
<dbReference type="PANTHER" id="PTHR31600">
    <property type="entry name" value="TINY MACROCYSTS PROTEIN B-RELATED"/>
    <property type="match status" value="1"/>
</dbReference>
<reference evidence="3" key="1">
    <citation type="submission" date="2019-06" db="EMBL/GenBank/DDBJ databases">
        <authorList>
            <person name="Zheng W."/>
        </authorList>
    </citation>
    <scope>NUCLEOTIDE SEQUENCE</scope>
    <source>
        <strain evidence="3">QDHG01</strain>
    </source>
</reference>
<evidence type="ECO:0000313" key="4">
    <source>
        <dbReference type="Proteomes" id="UP000785679"/>
    </source>
</evidence>
<dbReference type="Proteomes" id="UP000785679">
    <property type="component" value="Unassembled WGS sequence"/>
</dbReference>
<keyword evidence="4" id="KW-1185">Reference proteome</keyword>
<dbReference type="InterPro" id="IPR052994">
    <property type="entry name" value="Tiny_macrocysts_regulators"/>
</dbReference>
<keyword evidence="2" id="KW-1133">Transmembrane helix</keyword>
<name>A0A8J8NAF1_HALGN</name>
<comment type="caution">
    <text evidence="3">The sequence shown here is derived from an EMBL/GenBank/DDBJ whole genome shotgun (WGS) entry which is preliminary data.</text>
</comment>